<gene>
    <name evidence="1" type="ORF">SAMN05660350_02105</name>
</gene>
<proteinExistence type="predicted"/>
<dbReference type="EMBL" id="FRDM01000008">
    <property type="protein sequence ID" value="SHN73395.1"/>
    <property type="molecule type" value="Genomic_DNA"/>
</dbReference>
<name>A0A1M7TRQ2_9ACTN</name>
<dbReference type="AlphaFoldDB" id="A0A1M7TRQ2"/>
<dbReference type="RefSeq" id="WP_072917634.1">
    <property type="nucleotide sequence ID" value="NZ_FRDM01000008.1"/>
</dbReference>
<evidence type="ECO:0000313" key="1">
    <source>
        <dbReference type="EMBL" id="SHN73395.1"/>
    </source>
</evidence>
<organism evidence="1 2">
    <name type="scientific">Geodermatophilus obscurus</name>
    <dbReference type="NCBI Taxonomy" id="1861"/>
    <lineage>
        <taxon>Bacteria</taxon>
        <taxon>Bacillati</taxon>
        <taxon>Actinomycetota</taxon>
        <taxon>Actinomycetes</taxon>
        <taxon>Geodermatophilales</taxon>
        <taxon>Geodermatophilaceae</taxon>
        <taxon>Geodermatophilus</taxon>
    </lineage>
</organism>
<evidence type="ECO:0000313" key="2">
    <source>
        <dbReference type="Proteomes" id="UP000184428"/>
    </source>
</evidence>
<dbReference type="Proteomes" id="UP000184428">
    <property type="component" value="Unassembled WGS sequence"/>
</dbReference>
<reference evidence="1 2" key="1">
    <citation type="submission" date="2016-12" db="EMBL/GenBank/DDBJ databases">
        <authorList>
            <person name="Song W.-J."/>
            <person name="Kurnit D.M."/>
        </authorList>
    </citation>
    <scope>NUCLEOTIDE SEQUENCE [LARGE SCALE GENOMIC DNA]</scope>
    <source>
        <strain evidence="1 2">DSM 43162</strain>
    </source>
</reference>
<accession>A0A1M7TRQ2</accession>
<sequence>MQRVLLAGLPGPNAPDGGAGMGEVAVGPAVLGVDPLSVVLGVPQVTVDDLVVHHRCGAAPSRRGLRAPVGAGHVVGAVGGHEAERQRFSAPMGFGPPVTRTAEG</sequence>
<protein>
    <submittedName>
        <fullName evidence="1">Uncharacterized protein</fullName>
    </submittedName>
</protein>
<dbReference type="OrthoDB" id="5192872at2"/>